<dbReference type="EMBL" id="LVZK01000001">
    <property type="protein sequence ID" value="OAP85883.1"/>
    <property type="molecule type" value="Genomic_DNA"/>
</dbReference>
<evidence type="ECO:0000259" key="2">
    <source>
        <dbReference type="PROSITE" id="PS50076"/>
    </source>
</evidence>
<dbReference type="SMART" id="SM00271">
    <property type="entry name" value="DnaJ"/>
    <property type="match status" value="1"/>
</dbReference>
<dbReference type="OrthoDB" id="9779889at2"/>
<dbReference type="PROSITE" id="PS00636">
    <property type="entry name" value="DNAJ_1"/>
    <property type="match status" value="1"/>
</dbReference>
<feature type="domain" description="J" evidence="2">
    <location>
        <begin position="10"/>
        <end position="75"/>
    </location>
</feature>
<name>A0A179B3T9_9ACTO</name>
<accession>A0A179B3T9</accession>
<dbReference type="Gene3D" id="1.10.287.110">
    <property type="entry name" value="DnaJ domain"/>
    <property type="match status" value="1"/>
</dbReference>
<dbReference type="Proteomes" id="UP000078368">
    <property type="component" value="Unassembled WGS sequence"/>
</dbReference>
<reference evidence="3 4" key="1">
    <citation type="submission" date="2016-04" db="EMBL/GenBank/DDBJ databases">
        <title>Peptidophaga gingivicola gen. nov., sp. nov., isolated from human subgingival plaque.</title>
        <authorList>
            <person name="Beall C.J."/>
            <person name="Mokrzan E.M."/>
            <person name="Griffen A.L."/>
            <person name="Leys E.J."/>
        </authorList>
    </citation>
    <scope>NUCLEOTIDE SEQUENCE [LARGE SCALE GENOMIC DNA]</scope>
    <source>
        <strain evidence="3 4">BA112</strain>
    </source>
</reference>
<dbReference type="PANTHER" id="PTHR43096">
    <property type="entry name" value="DNAJ HOMOLOG 1, MITOCHONDRIAL-RELATED"/>
    <property type="match status" value="1"/>
</dbReference>
<proteinExistence type="predicted"/>
<dbReference type="FunFam" id="2.60.260.20:FF:000013">
    <property type="entry name" value="DnaJ subfamily B member 11"/>
    <property type="match status" value="1"/>
</dbReference>
<dbReference type="PANTHER" id="PTHR43096:SF52">
    <property type="entry name" value="DNAJ HOMOLOG 1, MITOCHONDRIAL-RELATED"/>
    <property type="match status" value="1"/>
</dbReference>
<dbReference type="InterPro" id="IPR001623">
    <property type="entry name" value="DnaJ_domain"/>
</dbReference>
<dbReference type="PROSITE" id="PS50076">
    <property type="entry name" value="DNAJ_2"/>
    <property type="match status" value="1"/>
</dbReference>
<dbReference type="GO" id="GO:0051082">
    <property type="term" value="F:unfolded protein binding"/>
    <property type="evidence" value="ECO:0007669"/>
    <property type="project" value="InterPro"/>
</dbReference>
<comment type="caution">
    <text evidence="3">The sequence shown here is derived from an EMBL/GenBank/DDBJ whole genome shotgun (WGS) entry which is preliminary data.</text>
</comment>
<dbReference type="InterPro" id="IPR008971">
    <property type="entry name" value="HSP40/DnaJ_pept-bd"/>
</dbReference>
<keyword evidence="4" id="KW-1185">Reference proteome</keyword>
<dbReference type="InterPro" id="IPR002939">
    <property type="entry name" value="DnaJ_C"/>
</dbReference>
<evidence type="ECO:0000256" key="1">
    <source>
        <dbReference type="ARBA" id="ARBA00023186"/>
    </source>
</evidence>
<dbReference type="InterPro" id="IPR018253">
    <property type="entry name" value="DnaJ_domain_CS"/>
</dbReference>
<dbReference type="InterPro" id="IPR036869">
    <property type="entry name" value="J_dom_sf"/>
</dbReference>
<dbReference type="Pfam" id="PF01556">
    <property type="entry name" value="DnaJ_C"/>
    <property type="match status" value="1"/>
</dbReference>
<dbReference type="RefSeq" id="WP_009198244.1">
    <property type="nucleotide sequence ID" value="NZ_LVZK01000001.1"/>
</dbReference>
<dbReference type="CDD" id="cd10747">
    <property type="entry name" value="DnaJ_C"/>
    <property type="match status" value="1"/>
</dbReference>
<dbReference type="STRING" id="1823756.A4H34_01430"/>
<gene>
    <name evidence="3" type="ORF">A4H34_01430</name>
</gene>
<dbReference type="SUPFAM" id="SSF46565">
    <property type="entry name" value="Chaperone J-domain"/>
    <property type="match status" value="1"/>
</dbReference>
<dbReference type="SUPFAM" id="SSF49493">
    <property type="entry name" value="HSP40/DnaJ peptide-binding domain"/>
    <property type="match status" value="2"/>
</dbReference>
<dbReference type="AlphaFoldDB" id="A0A179B3T9"/>
<protein>
    <submittedName>
        <fullName evidence="3">Molecular chaperone DnaJ</fullName>
    </submittedName>
</protein>
<evidence type="ECO:0000313" key="3">
    <source>
        <dbReference type="EMBL" id="OAP85883.1"/>
    </source>
</evidence>
<evidence type="ECO:0000313" key="4">
    <source>
        <dbReference type="Proteomes" id="UP000078368"/>
    </source>
</evidence>
<dbReference type="Pfam" id="PF00226">
    <property type="entry name" value="DnaJ"/>
    <property type="match status" value="1"/>
</dbReference>
<sequence length="327" mass="34277">MANQDWIGKDFYSALGVSKDASAEDIKKAYRKLARKYHPDKNPGDSAAEERFKEVGEAYQVLSNEEDRKQYDAIRAFGAGGARFTAGGGGDAGFEDMFSSMFGGSGGSFRRHAQGANASSGGFEDIFNMFGGSGGGGSRFSFGSSRRASRGEDLVTSVSIPLRQAASGTAVKITTASGRSVTAKIPAGVTDGQKIRVPGKGGAGVNGGPDGDILVTVNVEKHPVYELKGKDVYVNVPISFSEAALGATVKIPTLDGKTVSVKIPEGSSTDKLLRVRGKGLKGGDMYARLKVVVPKKLSEDARRAVEEFADATSDADPRAEFATLARS</sequence>
<dbReference type="Gene3D" id="2.60.260.20">
    <property type="entry name" value="Urease metallochaperone UreE, N-terminal domain"/>
    <property type="match status" value="2"/>
</dbReference>
<organism evidence="3 4">
    <name type="scientific">Peptidiphaga gingivicola</name>
    <dbReference type="NCBI Taxonomy" id="2741497"/>
    <lineage>
        <taxon>Bacteria</taxon>
        <taxon>Bacillati</taxon>
        <taxon>Actinomycetota</taxon>
        <taxon>Actinomycetes</taxon>
        <taxon>Actinomycetales</taxon>
        <taxon>Actinomycetaceae</taxon>
        <taxon>Peptidiphaga</taxon>
    </lineage>
</organism>
<dbReference type="PRINTS" id="PR00625">
    <property type="entry name" value="JDOMAIN"/>
</dbReference>
<dbReference type="GO" id="GO:0005737">
    <property type="term" value="C:cytoplasm"/>
    <property type="evidence" value="ECO:0007669"/>
    <property type="project" value="TreeGrafter"/>
</dbReference>
<dbReference type="CDD" id="cd06257">
    <property type="entry name" value="DnaJ"/>
    <property type="match status" value="1"/>
</dbReference>
<dbReference type="GO" id="GO:0042026">
    <property type="term" value="P:protein refolding"/>
    <property type="evidence" value="ECO:0007669"/>
    <property type="project" value="TreeGrafter"/>
</dbReference>
<keyword evidence="1" id="KW-0143">Chaperone</keyword>